<dbReference type="AlphaFoldDB" id="A0A1G4B161"/>
<feature type="signal peptide" evidence="1">
    <location>
        <begin position="1"/>
        <end position="19"/>
    </location>
</feature>
<feature type="chain" id="PRO_5009602363" description="Secreted protein" evidence="1">
    <location>
        <begin position="20"/>
        <end position="111"/>
    </location>
</feature>
<keyword evidence="3" id="KW-1185">Reference proteome</keyword>
<keyword evidence="1" id="KW-0732">Signal</keyword>
<evidence type="ECO:0008006" key="4">
    <source>
        <dbReference type="Google" id="ProtNLM"/>
    </source>
</evidence>
<comment type="caution">
    <text evidence="2">The sequence shown here is derived from an EMBL/GenBank/DDBJ whole genome shotgun (WGS) entry which is preliminary data.</text>
</comment>
<evidence type="ECO:0000313" key="3">
    <source>
        <dbReference type="Proteomes" id="UP000176998"/>
    </source>
</evidence>
<name>A0A1G4B161_9PEZI</name>
<reference evidence="2 3" key="1">
    <citation type="submission" date="2016-09" db="EMBL/GenBank/DDBJ databases">
        <authorList>
            <person name="Capua I."/>
            <person name="De Benedictis P."/>
            <person name="Joannis T."/>
            <person name="Lombin L.H."/>
            <person name="Cattoli G."/>
        </authorList>
    </citation>
    <scope>NUCLEOTIDE SEQUENCE [LARGE SCALE GENOMIC DNA]</scope>
    <source>
        <strain evidence="2 3">IMI 309357</strain>
    </source>
</reference>
<accession>A0A1G4B161</accession>
<dbReference type="EMBL" id="MJBS01000087">
    <property type="protein sequence ID" value="OHE95121.1"/>
    <property type="molecule type" value="Genomic_DNA"/>
</dbReference>
<organism evidence="2 3">
    <name type="scientific">Colletotrichum orchidophilum</name>
    <dbReference type="NCBI Taxonomy" id="1209926"/>
    <lineage>
        <taxon>Eukaryota</taxon>
        <taxon>Fungi</taxon>
        <taxon>Dikarya</taxon>
        <taxon>Ascomycota</taxon>
        <taxon>Pezizomycotina</taxon>
        <taxon>Sordariomycetes</taxon>
        <taxon>Hypocreomycetidae</taxon>
        <taxon>Glomerellales</taxon>
        <taxon>Glomerellaceae</taxon>
        <taxon>Colletotrichum</taxon>
    </lineage>
</organism>
<dbReference type="Proteomes" id="UP000176998">
    <property type="component" value="Unassembled WGS sequence"/>
</dbReference>
<gene>
    <name evidence="2" type="ORF">CORC01_09508</name>
</gene>
<evidence type="ECO:0000256" key="1">
    <source>
        <dbReference type="SAM" id="SignalP"/>
    </source>
</evidence>
<dbReference type="GeneID" id="34562647"/>
<dbReference type="OrthoDB" id="4847041at2759"/>
<sequence length="111" mass="12527">MKSTTIIFAILSRLSIVKAGEPGGPKDPDSLSRGPVPLHELPECWQGCLQSENHWYPPNINKVNVYDFCMDTGLHLRFWSQHSLATCTAGACSKEEAYKAQDWYFDICHLN</sequence>
<proteinExistence type="predicted"/>
<evidence type="ECO:0000313" key="2">
    <source>
        <dbReference type="EMBL" id="OHE95121.1"/>
    </source>
</evidence>
<dbReference type="RefSeq" id="XP_022472283.1">
    <property type="nucleotide sequence ID" value="XM_022621137.1"/>
</dbReference>
<protein>
    <recommendedName>
        <fullName evidence="4">Secreted protein</fullName>
    </recommendedName>
</protein>